<name>A0A0C3KA71_PISTI</name>
<feature type="repeat" description="HEAT" evidence="2">
    <location>
        <begin position="60"/>
        <end position="97"/>
    </location>
</feature>
<dbReference type="GO" id="GO:0005737">
    <property type="term" value="C:cytoplasm"/>
    <property type="evidence" value="ECO:0007669"/>
    <property type="project" value="TreeGrafter"/>
</dbReference>
<dbReference type="STRING" id="870435.A0A0C3KA71"/>
<feature type="repeat" description="HEAT" evidence="2">
    <location>
        <begin position="203"/>
        <end position="241"/>
    </location>
</feature>
<feature type="compositionally biased region" description="Basic and acidic residues" evidence="3">
    <location>
        <begin position="497"/>
        <end position="507"/>
    </location>
</feature>
<dbReference type="Gene3D" id="1.25.10.10">
    <property type="entry name" value="Leucine-rich Repeat Variant"/>
    <property type="match status" value="1"/>
</dbReference>
<dbReference type="InterPro" id="IPR016024">
    <property type="entry name" value="ARM-type_fold"/>
</dbReference>
<dbReference type="InterPro" id="IPR011989">
    <property type="entry name" value="ARM-like"/>
</dbReference>
<reference evidence="4 5" key="1">
    <citation type="submission" date="2014-04" db="EMBL/GenBank/DDBJ databases">
        <authorList>
            <consortium name="DOE Joint Genome Institute"/>
            <person name="Kuo A."/>
            <person name="Kohler A."/>
            <person name="Costa M.D."/>
            <person name="Nagy L.G."/>
            <person name="Floudas D."/>
            <person name="Copeland A."/>
            <person name="Barry K.W."/>
            <person name="Cichocki N."/>
            <person name="Veneault-Fourrey C."/>
            <person name="LaButti K."/>
            <person name="Lindquist E.A."/>
            <person name="Lipzen A."/>
            <person name="Lundell T."/>
            <person name="Morin E."/>
            <person name="Murat C."/>
            <person name="Sun H."/>
            <person name="Tunlid A."/>
            <person name="Henrissat B."/>
            <person name="Grigoriev I.V."/>
            <person name="Hibbett D.S."/>
            <person name="Martin F."/>
            <person name="Nordberg H.P."/>
            <person name="Cantor M.N."/>
            <person name="Hua S.X."/>
        </authorList>
    </citation>
    <scope>NUCLEOTIDE SEQUENCE [LARGE SCALE GENOMIC DNA]</scope>
    <source>
        <strain evidence="4 5">Marx 270</strain>
    </source>
</reference>
<evidence type="ECO:0000313" key="4">
    <source>
        <dbReference type="EMBL" id="KIO06517.1"/>
    </source>
</evidence>
<dbReference type="InterPro" id="IPR021133">
    <property type="entry name" value="HEAT_type_2"/>
</dbReference>
<dbReference type="GO" id="GO:0019888">
    <property type="term" value="F:protein phosphatase regulator activity"/>
    <property type="evidence" value="ECO:0007669"/>
    <property type="project" value="TreeGrafter"/>
</dbReference>
<evidence type="ECO:0000256" key="2">
    <source>
        <dbReference type="PROSITE-ProRule" id="PRU00103"/>
    </source>
</evidence>
<evidence type="ECO:0000256" key="3">
    <source>
        <dbReference type="SAM" id="MobiDB-lite"/>
    </source>
</evidence>
<dbReference type="SUPFAM" id="SSF48371">
    <property type="entry name" value="ARM repeat"/>
    <property type="match status" value="1"/>
</dbReference>
<keyword evidence="5" id="KW-1185">Reference proteome</keyword>
<keyword evidence="1" id="KW-0677">Repeat</keyword>
<proteinExistence type="predicted"/>
<dbReference type="PROSITE" id="PS50077">
    <property type="entry name" value="HEAT_REPEAT"/>
    <property type="match status" value="2"/>
</dbReference>
<evidence type="ECO:0008006" key="6">
    <source>
        <dbReference type="Google" id="ProtNLM"/>
    </source>
</evidence>
<dbReference type="AlphaFoldDB" id="A0A0C3KA71"/>
<feature type="region of interest" description="Disordered" evidence="3">
    <location>
        <begin position="477"/>
        <end position="507"/>
    </location>
</feature>
<dbReference type="EMBL" id="KN831963">
    <property type="protein sequence ID" value="KIO06517.1"/>
    <property type="molecule type" value="Genomic_DNA"/>
</dbReference>
<accession>A0A0C3KA71</accession>
<evidence type="ECO:0000313" key="5">
    <source>
        <dbReference type="Proteomes" id="UP000054217"/>
    </source>
</evidence>
<dbReference type="PANTHER" id="PTHR10648:SF1">
    <property type="entry name" value="SERINE_THREONINE-PROTEIN PHOSPHATASE 4 REGULATORY SUBUNIT 1"/>
    <property type="match status" value="1"/>
</dbReference>
<dbReference type="InterPro" id="IPR051023">
    <property type="entry name" value="PP2A_Regulatory_Subunit_A"/>
</dbReference>
<organism evidence="4 5">
    <name type="scientific">Pisolithus tinctorius Marx 270</name>
    <dbReference type="NCBI Taxonomy" id="870435"/>
    <lineage>
        <taxon>Eukaryota</taxon>
        <taxon>Fungi</taxon>
        <taxon>Dikarya</taxon>
        <taxon>Basidiomycota</taxon>
        <taxon>Agaricomycotina</taxon>
        <taxon>Agaricomycetes</taxon>
        <taxon>Agaricomycetidae</taxon>
        <taxon>Boletales</taxon>
        <taxon>Sclerodermatineae</taxon>
        <taxon>Pisolithaceae</taxon>
        <taxon>Pisolithus</taxon>
    </lineage>
</organism>
<dbReference type="PANTHER" id="PTHR10648">
    <property type="entry name" value="SERINE/THREONINE-PROTEIN PHOSPHATASE PP2A 65 KDA REGULATORY SUBUNIT"/>
    <property type="match status" value="1"/>
</dbReference>
<evidence type="ECO:0000256" key="1">
    <source>
        <dbReference type="ARBA" id="ARBA00022737"/>
    </source>
</evidence>
<sequence>MSLIAAVTAGGSLAPDIQRVFVKEVERAGKDPVYWVRREASFALGALAKVVPEELLVLTLLPLFDSLRSDSVWNVRHSSLFALPAVLSRLSPHLRRSVALSTLVPLSRDESPAVRSGVLEALGEVLYTFHTDQDGPPSELLRLFLGREQPSKEQYPVACRMPGAIWSVLPDLDFFDDPARPLACAFNYPAVALTLGSARWGELREYYLTLAQCKTSKVRRTLAASLGELARVIGPENAARDLSQVWWDAMRCDDDGDVRLKAIEALPLFVDSLGEGKARDDIFTGLVKAWEEGWLSRNWRARESLIQVLADLAGSPSHPDCVCRLLKNGLEDDFGTVRDAAIHVITRVWADCDKWAVVLDGLRRDIIALAHASSYRKRMTYVACQQSLVLMTEKNSFVVDDTNWEALRQLAHDRVVGVRIGVARLAKSLYDKHTRSSGLQVPQRIIDLVEQLRRDTSTEVRSYVPKVVDFCDETHATGSSRSGVFATFSRPPPITNRSEKDVPMTSL</sequence>
<dbReference type="HOGENOM" id="CLU_537608_0_0_1"/>
<protein>
    <recommendedName>
        <fullName evidence="6">TOG domain-containing protein</fullName>
    </recommendedName>
</protein>
<gene>
    <name evidence="4" type="ORF">M404DRAFT_999156</name>
</gene>
<dbReference type="InParanoid" id="A0A0C3KA71"/>
<reference evidence="5" key="2">
    <citation type="submission" date="2015-01" db="EMBL/GenBank/DDBJ databases">
        <title>Evolutionary Origins and Diversification of the Mycorrhizal Mutualists.</title>
        <authorList>
            <consortium name="DOE Joint Genome Institute"/>
            <consortium name="Mycorrhizal Genomics Consortium"/>
            <person name="Kohler A."/>
            <person name="Kuo A."/>
            <person name="Nagy L.G."/>
            <person name="Floudas D."/>
            <person name="Copeland A."/>
            <person name="Barry K.W."/>
            <person name="Cichocki N."/>
            <person name="Veneault-Fourrey C."/>
            <person name="LaButti K."/>
            <person name="Lindquist E.A."/>
            <person name="Lipzen A."/>
            <person name="Lundell T."/>
            <person name="Morin E."/>
            <person name="Murat C."/>
            <person name="Riley R."/>
            <person name="Ohm R."/>
            <person name="Sun H."/>
            <person name="Tunlid A."/>
            <person name="Henrissat B."/>
            <person name="Grigoriev I.V."/>
            <person name="Hibbett D.S."/>
            <person name="Martin F."/>
        </authorList>
    </citation>
    <scope>NUCLEOTIDE SEQUENCE [LARGE SCALE GENOMIC DNA]</scope>
    <source>
        <strain evidence="5">Marx 270</strain>
    </source>
</reference>
<dbReference type="Proteomes" id="UP000054217">
    <property type="component" value="Unassembled WGS sequence"/>
</dbReference>
<dbReference type="OrthoDB" id="340346at2759"/>